<sequence>MDLIRKAIAGIVPARELSCLHVEGLPPSVRIIKARTSTLLLVVTPVEHTGAVLNAFTGDESLVYGLANHGLVSEIGLIRRGVRFGATTRHLSHRMRRHLANPPVPAARTLFVVAGRTADVLTAELAFALESELARLTPLAGAYQVIGSYSFPTLSAPTQLVVDHWVEELRLMLIDAGVPVLEQSAQDSEAGEAGETDEAPERAFRSGYSLSVPADLTSRPDAQRWRLSAGEVRASAICWQGWTVLQPGATARALVVPSNQACLTRKRQVLRAQGILRPHGRRGQVLELLRPLRVPSLVNAARLLFGNNSDGREWRRVS</sequence>
<dbReference type="EMBL" id="JACIDN010000015">
    <property type="protein sequence ID" value="MBB3905602.1"/>
    <property type="molecule type" value="Genomic_DNA"/>
</dbReference>
<name>A0A7W6F9J8_9HYPH</name>
<comment type="caution">
    <text evidence="2">The sequence shown here is derived from an EMBL/GenBank/DDBJ whole genome shotgun (WGS) entry which is preliminary data.</text>
</comment>
<reference evidence="1" key="4">
    <citation type="submission" date="2023-01" db="EMBL/GenBank/DDBJ databases">
        <title>Draft genome sequence of Methylobacterium brachythecii strain NBRC 107710.</title>
        <authorList>
            <person name="Sun Q."/>
            <person name="Mori K."/>
        </authorList>
    </citation>
    <scope>NUCLEOTIDE SEQUENCE</scope>
    <source>
        <strain evidence="1">NBRC 107710</strain>
    </source>
</reference>
<evidence type="ECO:0000313" key="1">
    <source>
        <dbReference type="EMBL" id="GLS47023.1"/>
    </source>
</evidence>
<dbReference type="Proteomes" id="UP000517759">
    <property type="component" value="Unassembled WGS sequence"/>
</dbReference>
<protein>
    <submittedName>
        <fullName evidence="2">Uncharacterized protein</fullName>
    </submittedName>
</protein>
<evidence type="ECO:0000313" key="2">
    <source>
        <dbReference type="EMBL" id="MBB3905602.1"/>
    </source>
</evidence>
<evidence type="ECO:0000313" key="4">
    <source>
        <dbReference type="Proteomes" id="UP001156881"/>
    </source>
</evidence>
<gene>
    <name evidence="1" type="ORF">GCM10007884_50230</name>
    <name evidence="2" type="ORF">GGR33_005143</name>
</gene>
<reference evidence="2 3" key="3">
    <citation type="submission" date="2020-08" db="EMBL/GenBank/DDBJ databases">
        <title>Genomic Encyclopedia of Type Strains, Phase IV (KMG-IV): sequencing the most valuable type-strain genomes for metagenomic binning, comparative biology and taxonomic classification.</title>
        <authorList>
            <person name="Goeker M."/>
        </authorList>
    </citation>
    <scope>NUCLEOTIDE SEQUENCE [LARGE SCALE GENOMIC DNA]</scope>
    <source>
        <strain evidence="2 3">DSM 24105</strain>
    </source>
</reference>
<dbReference type="EMBL" id="BSPG01000069">
    <property type="protein sequence ID" value="GLS47023.1"/>
    <property type="molecule type" value="Genomic_DNA"/>
</dbReference>
<reference evidence="4" key="2">
    <citation type="journal article" date="2019" name="Int. J. Syst. Evol. Microbiol.">
        <title>The Global Catalogue of Microorganisms (GCM) 10K type strain sequencing project: providing services to taxonomists for standard genome sequencing and annotation.</title>
        <authorList>
            <consortium name="The Broad Institute Genomics Platform"/>
            <consortium name="The Broad Institute Genome Sequencing Center for Infectious Disease"/>
            <person name="Wu L."/>
            <person name="Ma J."/>
        </authorList>
    </citation>
    <scope>NUCLEOTIDE SEQUENCE [LARGE SCALE GENOMIC DNA]</scope>
    <source>
        <strain evidence="4">NBRC 107710</strain>
    </source>
</reference>
<reference evidence="1" key="1">
    <citation type="journal article" date="2014" name="Int. J. Syst. Evol. Microbiol.">
        <title>Complete genome of a new Firmicutes species belonging to the dominant human colonic microbiota ('Ruminococcus bicirculans') reveals two chromosomes and a selective capacity to utilize plant glucans.</title>
        <authorList>
            <consortium name="NISC Comparative Sequencing Program"/>
            <person name="Wegmann U."/>
            <person name="Louis P."/>
            <person name="Goesmann A."/>
            <person name="Henrissat B."/>
            <person name="Duncan S.H."/>
            <person name="Flint H.J."/>
        </authorList>
    </citation>
    <scope>NUCLEOTIDE SEQUENCE</scope>
    <source>
        <strain evidence="1">NBRC 107710</strain>
    </source>
</reference>
<evidence type="ECO:0000313" key="3">
    <source>
        <dbReference type="Proteomes" id="UP000517759"/>
    </source>
</evidence>
<accession>A0A7W6F9J8</accession>
<dbReference type="Proteomes" id="UP001156881">
    <property type="component" value="Unassembled WGS sequence"/>
</dbReference>
<organism evidence="2 3">
    <name type="scientific">Methylobacterium brachythecii</name>
    <dbReference type="NCBI Taxonomy" id="1176177"/>
    <lineage>
        <taxon>Bacteria</taxon>
        <taxon>Pseudomonadati</taxon>
        <taxon>Pseudomonadota</taxon>
        <taxon>Alphaproteobacteria</taxon>
        <taxon>Hyphomicrobiales</taxon>
        <taxon>Methylobacteriaceae</taxon>
        <taxon>Methylobacterium</taxon>
    </lineage>
</organism>
<proteinExistence type="predicted"/>
<dbReference type="AlphaFoldDB" id="A0A7W6F9J8"/>
<keyword evidence="4" id="KW-1185">Reference proteome</keyword>
<dbReference type="RefSeq" id="WP_183513640.1">
    <property type="nucleotide sequence ID" value="NZ_BSPG01000069.1"/>
</dbReference>